<organism evidence="6 7">
    <name type="scientific">Trema orientale</name>
    <name type="common">Charcoal tree</name>
    <name type="synonym">Celtis orientalis</name>
    <dbReference type="NCBI Taxonomy" id="63057"/>
    <lineage>
        <taxon>Eukaryota</taxon>
        <taxon>Viridiplantae</taxon>
        <taxon>Streptophyta</taxon>
        <taxon>Embryophyta</taxon>
        <taxon>Tracheophyta</taxon>
        <taxon>Spermatophyta</taxon>
        <taxon>Magnoliopsida</taxon>
        <taxon>eudicotyledons</taxon>
        <taxon>Gunneridae</taxon>
        <taxon>Pentapetalae</taxon>
        <taxon>rosids</taxon>
        <taxon>fabids</taxon>
        <taxon>Rosales</taxon>
        <taxon>Cannabaceae</taxon>
        <taxon>Trema</taxon>
    </lineage>
</organism>
<proteinExistence type="predicted"/>
<dbReference type="PANTHER" id="PTHR47186:SF3">
    <property type="entry name" value="OS09G0267800 PROTEIN"/>
    <property type="match status" value="1"/>
</dbReference>
<dbReference type="FunFam" id="1.10.10.10:FF:000322">
    <property type="entry name" value="Probable disease resistance protein At1g63360"/>
    <property type="match status" value="1"/>
</dbReference>
<dbReference type="Gene3D" id="3.80.10.10">
    <property type="entry name" value="Ribonuclease Inhibitor"/>
    <property type="match status" value="2"/>
</dbReference>
<dbReference type="InterPro" id="IPR032675">
    <property type="entry name" value="LRR_dom_sf"/>
</dbReference>
<dbReference type="EMBL" id="JXTC01000156">
    <property type="protein sequence ID" value="PON84790.1"/>
    <property type="molecule type" value="Genomic_DNA"/>
</dbReference>
<evidence type="ECO:0000313" key="6">
    <source>
        <dbReference type="EMBL" id="PON84790.1"/>
    </source>
</evidence>
<keyword evidence="1" id="KW-0677">Repeat</keyword>
<gene>
    <name evidence="6" type="ORF">TorRG33x02_193430</name>
</gene>
<name>A0A2P5EGX4_TREOI</name>
<keyword evidence="7" id="KW-1185">Reference proteome</keyword>
<protein>
    <submittedName>
        <fullName evidence="6">NB-ARC domain, LRR domain containing protein</fullName>
    </submittedName>
</protein>
<evidence type="ECO:0000256" key="3">
    <source>
        <dbReference type="SAM" id="MobiDB-lite"/>
    </source>
</evidence>
<dbReference type="InterPro" id="IPR056789">
    <property type="entry name" value="LRR_R13L1-DRL21"/>
</dbReference>
<dbReference type="GO" id="GO:0006952">
    <property type="term" value="P:defense response"/>
    <property type="evidence" value="ECO:0007669"/>
    <property type="project" value="UniProtKB-KW"/>
</dbReference>
<feature type="non-terminal residue" evidence="6">
    <location>
        <position position="1"/>
    </location>
</feature>
<dbReference type="Proteomes" id="UP000237000">
    <property type="component" value="Unassembled WGS sequence"/>
</dbReference>
<dbReference type="PANTHER" id="PTHR47186">
    <property type="entry name" value="LEUCINE-RICH REPEAT-CONTAINING PROTEIN 57"/>
    <property type="match status" value="1"/>
</dbReference>
<comment type="caution">
    <text evidence="6">The sequence shown here is derived from an EMBL/GenBank/DDBJ whole genome shotgun (WGS) entry which is preliminary data.</text>
</comment>
<dbReference type="Pfam" id="PF25019">
    <property type="entry name" value="LRR_R13L1-DRL21"/>
    <property type="match status" value="1"/>
</dbReference>
<dbReference type="InParanoid" id="A0A2P5EGX4"/>
<dbReference type="OrthoDB" id="2973320at2759"/>
<keyword evidence="2" id="KW-0611">Plant defense</keyword>
<evidence type="ECO:0000256" key="1">
    <source>
        <dbReference type="ARBA" id="ARBA00022737"/>
    </source>
</evidence>
<dbReference type="Gene3D" id="1.10.10.10">
    <property type="entry name" value="Winged helix-like DNA-binding domain superfamily/Winged helix DNA-binding domain"/>
    <property type="match status" value="1"/>
</dbReference>
<dbReference type="InterPro" id="IPR058922">
    <property type="entry name" value="WHD_DRP"/>
</dbReference>
<feature type="domain" description="R13L1/DRL21-like LRR repeat region" evidence="5">
    <location>
        <begin position="283"/>
        <end position="406"/>
    </location>
</feature>
<dbReference type="Pfam" id="PF23559">
    <property type="entry name" value="WHD_DRP"/>
    <property type="match status" value="1"/>
</dbReference>
<evidence type="ECO:0000256" key="2">
    <source>
        <dbReference type="ARBA" id="ARBA00022821"/>
    </source>
</evidence>
<reference evidence="7" key="1">
    <citation type="submission" date="2016-06" db="EMBL/GenBank/DDBJ databases">
        <title>Parallel loss of symbiosis genes in relatives of nitrogen-fixing non-legume Parasponia.</title>
        <authorList>
            <person name="Van Velzen R."/>
            <person name="Holmer R."/>
            <person name="Bu F."/>
            <person name="Rutten L."/>
            <person name="Van Zeijl A."/>
            <person name="Liu W."/>
            <person name="Santuari L."/>
            <person name="Cao Q."/>
            <person name="Sharma T."/>
            <person name="Shen D."/>
            <person name="Roswanjaya Y."/>
            <person name="Wardhani T."/>
            <person name="Kalhor M.S."/>
            <person name="Jansen J."/>
            <person name="Van den Hoogen J."/>
            <person name="Gungor B."/>
            <person name="Hartog M."/>
            <person name="Hontelez J."/>
            <person name="Verver J."/>
            <person name="Yang W.-C."/>
            <person name="Schijlen E."/>
            <person name="Repin R."/>
            <person name="Schilthuizen M."/>
            <person name="Schranz E."/>
            <person name="Heidstra R."/>
            <person name="Miyata K."/>
            <person name="Fedorova E."/>
            <person name="Kohlen W."/>
            <person name="Bisseling T."/>
            <person name="Smit S."/>
            <person name="Geurts R."/>
        </authorList>
    </citation>
    <scope>NUCLEOTIDE SEQUENCE [LARGE SCALE GENOMIC DNA]</scope>
    <source>
        <strain evidence="7">cv. RG33-2</strain>
    </source>
</reference>
<sequence length="639" mass="73338">WELNERNRIGILPALWLSYYYLPSELKACFAYCALFPKDYAFKKEELILLWMAEDLLHFTTRKRMEEYGEEYFQDLVSRSFFQPSGKEFVMHDLLHDLAIYVFGDFFLEMDDTNFSKCTHKIRYLSYRGSARDPKKFEALSKAKGLRTFLSHRPWSLHMDHLLEPLLCTGSCLRVLALCDYTITELPNSIGDLKYLRYLELDYCTELKTIPETVCNLYNLKTLVLKHCIRLTRLPTNIGNLSNLRHLLLPPTLEEMPLQIGKLTSLRTLNTFVVGQRNRSAGMKQLKELQNLRGTLHILGLENAAGVEDGLGAVLKDNKFLSELSLSWKKYVAYLQKDKEVLEALEPHANLTELSISYYPGTDFPYWVGDQLFPNLVKLTLFKCRNCSVLPPLGQQSSLKDLRIVGLLGVKEIKSEFYYSSGGSAAAGIKPFRSLESLRFEDLSKLEKWSFMEGEVEGGVFPRLKELRLRFCSRLKSLPGYFPSLRILDIHSCYQILPLLPRGQQMDVTYPSLETLTIFKADGEELLVEGGLPMSLKEIRLKSCHNLAALDEQAFQCLTSLEKLYISHCGNIRCLPKGLSTSLFDLSIRYCHLLTPRLQRETGEDWPIIAHIPNVTIQPNLDDEEDDHHNNPDDDSSNN</sequence>
<evidence type="ECO:0000259" key="5">
    <source>
        <dbReference type="Pfam" id="PF25019"/>
    </source>
</evidence>
<evidence type="ECO:0000259" key="4">
    <source>
        <dbReference type="Pfam" id="PF23559"/>
    </source>
</evidence>
<accession>A0A2P5EGX4</accession>
<dbReference type="AlphaFoldDB" id="A0A2P5EGX4"/>
<dbReference type="SUPFAM" id="SSF52058">
    <property type="entry name" value="L domain-like"/>
    <property type="match status" value="1"/>
</dbReference>
<feature type="region of interest" description="Disordered" evidence="3">
    <location>
        <begin position="617"/>
        <end position="639"/>
    </location>
</feature>
<dbReference type="InterPro" id="IPR036388">
    <property type="entry name" value="WH-like_DNA-bd_sf"/>
</dbReference>
<evidence type="ECO:0000313" key="7">
    <source>
        <dbReference type="Proteomes" id="UP000237000"/>
    </source>
</evidence>
<feature type="domain" description="Disease resistance protein winged helix" evidence="4">
    <location>
        <begin position="35"/>
        <end position="99"/>
    </location>
</feature>